<comment type="caution">
    <text evidence="2">The sequence shown here is derived from an EMBL/GenBank/DDBJ whole genome shotgun (WGS) entry which is preliminary data.</text>
</comment>
<sequence>MGNTFNWRNIPEEDRPPGWLRDEETIDVQVEGLQTFAKALLADLDKNFGPHLPQVYEPMAKHACVGDGMFFAEMDAARQKHYECLTSVVNLLQGYASGTFAVGKGAETVAKNYGNADDMAKVSVAEVHQVLQPGTPGATLHNTVATSTPITASDPSDPGLTDRGTR</sequence>
<proteinExistence type="predicted"/>
<protein>
    <submittedName>
        <fullName evidence="2">Uncharacterized protein</fullName>
    </submittedName>
</protein>
<accession>A0A8J3T9L7</accession>
<feature type="compositionally biased region" description="Polar residues" evidence="1">
    <location>
        <begin position="140"/>
        <end position="154"/>
    </location>
</feature>
<dbReference type="EMBL" id="BOON01000012">
    <property type="protein sequence ID" value="GII21782.1"/>
    <property type="molecule type" value="Genomic_DNA"/>
</dbReference>
<evidence type="ECO:0000313" key="2">
    <source>
        <dbReference type="EMBL" id="GII21782.1"/>
    </source>
</evidence>
<evidence type="ECO:0000256" key="1">
    <source>
        <dbReference type="SAM" id="MobiDB-lite"/>
    </source>
</evidence>
<feature type="region of interest" description="Disordered" evidence="1">
    <location>
        <begin position="134"/>
        <end position="166"/>
    </location>
</feature>
<dbReference type="RefSeq" id="WP_168114846.1">
    <property type="nucleotide sequence ID" value="NZ_BOON01000012.1"/>
</dbReference>
<dbReference type="AlphaFoldDB" id="A0A8J3T9L7"/>
<dbReference type="Proteomes" id="UP000599074">
    <property type="component" value="Unassembled WGS sequence"/>
</dbReference>
<name>A0A8J3T9L7_9ACTN</name>
<evidence type="ECO:0000313" key="3">
    <source>
        <dbReference type="Proteomes" id="UP000599074"/>
    </source>
</evidence>
<reference evidence="2" key="1">
    <citation type="submission" date="2021-01" db="EMBL/GenBank/DDBJ databases">
        <title>Whole genome shotgun sequence of Planosporangium mesophilum NBRC 109066.</title>
        <authorList>
            <person name="Komaki H."/>
            <person name="Tamura T."/>
        </authorList>
    </citation>
    <scope>NUCLEOTIDE SEQUENCE</scope>
    <source>
        <strain evidence="2">NBRC 109066</strain>
    </source>
</reference>
<keyword evidence="3" id="KW-1185">Reference proteome</keyword>
<gene>
    <name evidence="2" type="ORF">Pme01_13790</name>
</gene>
<organism evidence="2 3">
    <name type="scientific">Planosporangium mesophilum</name>
    <dbReference type="NCBI Taxonomy" id="689768"/>
    <lineage>
        <taxon>Bacteria</taxon>
        <taxon>Bacillati</taxon>
        <taxon>Actinomycetota</taxon>
        <taxon>Actinomycetes</taxon>
        <taxon>Micromonosporales</taxon>
        <taxon>Micromonosporaceae</taxon>
        <taxon>Planosporangium</taxon>
    </lineage>
</organism>